<name>A0A3Q9IQN1_9BACT</name>
<dbReference type="OrthoDB" id="1100478at2"/>
<organism evidence="4 5">
    <name type="scientific">Butyricimonas faecalis</name>
    <dbReference type="NCBI Taxonomy" id="2093856"/>
    <lineage>
        <taxon>Bacteria</taxon>
        <taxon>Pseudomonadati</taxon>
        <taxon>Bacteroidota</taxon>
        <taxon>Bacteroidia</taxon>
        <taxon>Bacteroidales</taxon>
        <taxon>Odoribacteraceae</taxon>
        <taxon>Butyricimonas</taxon>
    </lineage>
</organism>
<dbReference type="AlphaFoldDB" id="A0A3Q9IQN1"/>
<dbReference type="EMBL" id="CP032819">
    <property type="protein sequence ID" value="AZS29821.1"/>
    <property type="molecule type" value="Genomic_DNA"/>
</dbReference>
<proteinExistence type="predicted"/>
<dbReference type="Gene3D" id="2.60.40.10">
    <property type="entry name" value="Immunoglobulins"/>
    <property type="match status" value="1"/>
</dbReference>
<dbReference type="SUPFAM" id="SSF49265">
    <property type="entry name" value="Fibronectin type III"/>
    <property type="match status" value="1"/>
</dbReference>
<dbReference type="CDD" id="cd00063">
    <property type="entry name" value="FN3"/>
    <property type="match status" value="1"/>
</dbReference>
<dbReference type="InterPro" id="IPR013783">
    <property type="entry name" value="Ig-like_fold"/>
</dbReference>
<keyword evidence="1" id="KW-0677">Repeat</keyword>
<dbReference type="SMART" id="SM00060">
    <property type="entry name" value="FN3"/>
    <property type="match status" value="1"/>
</dbReference>
<sequence>MKAFVFICLSLIIATIAVASVVLNPPSPPRNLKVEKIASTSCTISYQAPEDDGGTPILSYEIECFDNNSFRWKSKGVSHGLTHDIVGMTPGSQALIRVTASNRVGKSAPVVTEKEITFPRE</sequence>
<gene>
    <name evidence="4" type="ORF">D8S85_09845</name>
</gene>
<dbReference type="Pfam" id="PF00041">
    <property type="entry name" value="fn3"/>
    <property type="match status" value="1"/>
</dbReference>
<dbReference type="InterPro" id="IPR036116">
    <property type="entry name" value="FN3_sf"/>
</dbReference>
<feature type="chain" id="PRO_5018580582" evidence="2">
    <location>
        <begin position="20"/>
        <end position="121"/>
    </location>
</feature>
<keyword evidence="2" id="KW-0732">Signal</keyword>
<evidence type="ECO:0000313" key="4">
    <source>
        <dbReference type="EMBL" id="AZS29821.1"/>
    </source>
</evidence>
<dbReference type="KEGG" id="buy:D8S85_09845"/>
<feature type="domain" description="Fibronectin type-III" evidence="3">
    <location>
        <begin position="28"/>
        <end position="121"/>
    </location>
</feature>
<dbReference type="InterPro" id="IPR003961">
    <property type="entry name" value="FN3_dom"/>
</dbReference>
<evidence type="ECO:0000259" key="3">
    <source>
        <dbReference type="PROSITE" id="PS50853"/>
    </source>
</evidence>
<dbReference type="PROSITE" id="PS50853">
    <property type="entry name" value="FN3"/>
    <property type="match status" value="1"/>
</dbReference>
<feature type="signal peptide" evidence="2">
    <location>
        <begin position="1"/>
        <end position="19"/>
    </location>
</feature>
<dbReference type="PANTHER" id="PTHR13817">
    <property type="entry name" value="TITIN"/>
    <property type="match status" value="1"/>
</dbReference>
<dbReference type="PANTHER" id="PTHR13817:SF73">
    <property type="entry name" value="FIBRONECTIN TYPE-III DOMAIN-CONTAINING PROTEIN"/>
    <property type="match status" value="1"/>
</dbReference>
<evidence type="ECO:0000256" key="1">
    <source>
        <dbReference type="ARBA" id="ARBA00022737"/>
    </source>
</evidence>
<dbReference type="RefSeq" id="WP_106480545.1">
    <property type="nucleotide sequence ID" value="NZ_CP032819.1"/>
</dbReference>
<accession>A0A3Q9IQN1</accession>
<evidence type="ECO:0000313" key="5">
    <source>
        <dbReference type="Proteomes" id="UP000270673"/>
    </source>
</evidence>
<keyword evidence="5" id="KW-1185">Reference proteome</keyword>
<evidence type="ECO:0000256" key="2">
    <source>
        <dbReference type="SAM" id="SignalP"/>
    </source>
</evidence>
<dbReference type="InterPro" id="IPR050964">
    <property type="entry name" value="Striated_Muscle_Regulatory"/>
</dbReference>
<reference evidence="4 5" key="1">
    <citation type="submission" date="2018-10" db="EMBL/GenBank/DDBJ databases">
        <title>Butyricimonas faecalis sp. nov., isolated from human faeces and emended description of the genus Butyricimonas.</title>
        <authorList>
            <person name="Le Roy T."/>
            <person name="Van der Smissen P."/>
            <person name="Paquot A."/>
            <person name="Delzenne N."/>
            <person name="Muccioli G."/>
            <person name="Collet J.-F."/>
            <person name="Cani P.D."/>
        </authorList>
    </citation>
    <scope>NUCLEOTIDE SEQUENCE [LARGE SCALE GENOMIC DNA]</scope>
    <source>
        <strain evidence="4 5">H184</strain>
    </source>
</reference>
<dbReference type="Proteomes" id="UP000270673">
    <property type="component" value="Chromosome"/>
</dbReference>
<protein>
    <submittedName>
        <fullName evidence="4">Fibronectin type III domain-containing protein</fullName>
    </submittedName>
</protein>